<proteinExistence type="predicted"/>
<reference evidence="1" key="1">
    <citation type="submission" date="2019-09" db="EMBL/GenBank/DDBJ databases">
        <authorList>
            <person name="Rodrigo-Torres L."/>
            <person name="Arahal R. D."/>
            <person name="Lucena T."/>
        </authorList>
    </citation>
    <scope>NUCLEOTIDE SEQUENCE</scope>
    <source>
        <strain evidence="1">ISS653</strain>
    </source>
</reference>
<dbReference type="Proteomes" id="UP000356253">
    <property type="component" value="Unassembled WGS sequence"/>
</dbReference>
<protein>
    <submittedName>
        <fullName evidence="1">Uncharacterized protein</fullName>
    </submittedName>
</protein>
<evidence type="ECO:0000313" key="2">
    <source>
        <dbReference type="Proteomes" id="UP000356253"/>
    </source>
</evidence>
<accession>A0AC61Y384</accession>
<name>A0AC61Y384_9FLAO</name>
<sequence length="91" mass="10861">MNEEKLNTFKIELLQAIIACNDVEKLKQVKLLLARESMNMVREEKIAYEKDVLSEKQTQELEKRIKLLREGKAEKFSYEEVKKRIEKKYGI</sequence>
<comment type="caution">
    <text evidence="1">The sequence shown here is derived from an EMBL/GenBank/DDBJ whole genome shotgun (WGS) entry which is preliminary data.</text>
</comment>
<organism evidence="1 2">
    <name type="scientific">Mesonia oceanica</name>
    <dbReference type="NCBI Taxonomy" id="2687242"/>
    <lineage>
        <taxon>Bacteria</taxon>
        <taxon>Pseudomonadati</taxon>
        <taxon>Bacteroidota</taxon>
        <taxon>Flavobacteriia</taxon>
        <taxon>Flavobacteriales</taxon>
        <taxon>Flavobacteriaceae</taxon>
        <taxon>Mesonia</taxon>
    </lineage>
</organism>
<evidence type="ECO:0000313" key="1">
    <source>
        <dbReference type="EMBL" id="VVU98919.1"/>
    </source>
</evidence>
<keyword evidence="2" id="KW-1185">Reference proteome</keyword>
<dbReference type="EMBL" id="CABVMM010000001">
    <property type="protein sequence ID" value="VVU98919.1"/>
    <property type="molecule type" value="Genomic_DNA"/>
</dbReference>
<gene>
    <name evidence="1" type="ORF">FVB9532_00168</name>
</gene>